<evidence type="ECO:0000313" key="3">
    <source>
        <dbReference type="Proteomes" id="UP000188268"/>
    </source>
</evidence>
<name>A0A1R3HMB9_COCAP</name>
<feature type="chain" id="PRO_5012865012" evidence="1">
    <location>
        <begin position="18"/>
        <end position="49"/>
    </location>
</feature>
<feature type="signal peptide" evidence="1">
    <location>
        <begin position="1"/>
        <end position="17"/>
    </location>
</feature>
<protein>
    <submittedName>
        <fullName evidence="2">Uncharacterized protein</fullName>
    </submittedName>
</protein>
<reference evidence="2 3" key="1">
    <citation type="submission" date="2013-09" db="EMBL/GenBank/DDBJ databases">
        <title>Corchorus capsularis genome sequencing.</title>
        <authorList>
            <person name="Alam M."/>
            <person name="Haque M.S."/>
            <person name="Islam M.S."/>
            <person name="Emdad E.M."/>
            <person name="Islam M.M."/>
            <person name="Ahmed B."/>
            <person name="Halim A."/>
            <person name="Hossen Q.M.M."/>
            <person name="Hossain M.Z."/>
            <person name="Ahmed R."/>
            <person name="Khan M.M."/>
            <person name="Islam R."/>
            <person name="Rashid M.M."/>
            <person name="Khan S.A."/>
            <person name="Rahman M.S."/>
            <person name="Alam M."/>
        </authorList>
    </citation>
    <scope>NUCLEOTIDE SEQUENCE [LARGE SCALE GENOMIC DNA]</scope>
    <source>
        <strain evidence="3">cv. CVL-1</strain>
        <tissue evidence="2">Whole seedling</tissue>
    </source>
</reference>
<sequence>MPPSVLLPLSLFLLSLCNVPMELLRLHNPSRSRVFMSVSFGYQAVVNDA</sequence>
<organism evidence="2 3">
    <name type="scientific">Corchorus capsularis</name>
    <name type="common">Jute</name>
    <dbReference type="NCBI Taxonomy" id="210143"/>
    <lineage>
        <taxon>Eukaryota</taxon>
        <taxon>Viridiplantae</taxon>
        <taxon>Streptophyta</taxon>
        <taxon>Embryophyta</taxon>
        <taxon>Tracheophyta</taxon>
        <taxon>Spermatophyta</taxon>
        <taxon>Magnoliopsida</taxon>
        <taxon>eudicotyledons</taxon>
        <taxon>Gunneridae</taxon>
        <taxon>Pentapetalae</taxon>
        <taxon>rosids</taxon>
        <taxon>malvids</taxon>
        <taxon>Malvales</taxon>
        <taxon>Malvaceae</taxon>
        <taxon>Grewioideae</taxon>
        <taxon>Apeibeae</taxon>
        <taxon>Corchorus</taxon>
    </lineage>
</organism>
<accession>A0A1R3HMB9</accession>
<gene>
    <name evidence="2" type="ORF">CCACVL1_18191</name>
</gene>
<dbReference type="Gramene" id="OMO71509">
    <property type="protein sequence ID" value="OMO71509"/>
    <property type="gene ID" value="CCACVL1_18191"/>
</dbReference>
<dbReference type="Proteomes" id="UP000188268">
    <property type="component" value="Unassembled WGS sequence"/>
</dbReference>
<proteinExistence type="predicted"/>
<keyword evidence="3" id="KW-1185">Reference proteome</keyword>
<evidence type="ECO:0000256" key="1">
    <source>
        <dbReference type="SAM" id="SignalP"/>
    </source>
</evidence>
<dbReference type="AlphaFoldDB" id="A0A1R3HMB9"/>
<comment type="caution">
    <text evidence="2">The sequence shown here is derived from an EMBL/GenBank/DDBJ whole genome shotgun (WGS) entry which is preliminary data.</text>
</comment>
<evidence type="ECO:0000313" key="2">
    <source>
        <dbReference type="EMBL" id="OMO71509.1"/>
    </source>
</evidence>
<keyword evidence="1" id="KW-0732">Signal</keyword>
<dbReference type="EMBL" id="AWWV01011591">
    <property type="protein sequence ID" value="OMO71509.1"/>
    <property type="molecule type" value="Genomic_DNA"/>
</dbReference>